<evidence type="ECO:0000256" key="1">
    <source>
        <dbReference type="ARBA" id="ARBA00022448"/>
    </source>
</evidence>
<proteinExistence type="predicted"/>
<dbReference type="OrthoDB" id="2365508at2"/>
<accession>U4TLJ2</accession>
<dbReference type="InterPro" id="IPR027417">
    <property type="entry name" value="P-loop_NTPase"/>
</dbReference>
<keyword evidence="2" id="KW-0547">Nucleotide-binding</keyword>
<dbReference type="HOGENOM" id="CLU_000604_1_2_9"/>
<name>U4TLJ2_9LACO</name>
<evidence type="ECO:0000256" key="3">
    <source>
        <dbReference type="ARBA" id="ARBA00022840"/>
    </source>
</evidence>
<dbReference type="SUPFAM" id="SSF52540">
    <property type="entry name" value="P-loop containing nucleoside triphosphate hydrolases"/>
    <property type="match status" value="1"/>
</dbReference>
<dbReference type="Gene3D" id="3.40.50.300">
    <property type="entry name" value="P-loop containing nucleotide triphosphate hydrolases"/>
    <property type="match status" value="1"/>
</dbReference>
<gene>
    <name evidence="5" type="ORF">L248_1448</name>
</gene>
<dbReference type="STRING" id="1231336.L248_1448"/>
<reference evidence="6" key="1">
    <citation type="journal article" date="2013" name="Genome Announc.">
        <title>Whole-Genome Sequencing of Lactobacillus shenzhenensis Strain LY-73T.</title>
        <authorList>
            <person name="Lin Z."/>
            <person name="Liu Z."/>
            <person name="Yang R."/>
            <person name="Zou Y."/>
            <person name="Wan D."/>
            <person name="Chen J."/>
            <person name="Guo M."/>
            <person name="Zhao J."/>
            <person name="Fang C."/>
            <person name="Yang R."/>
            <person name="Liu F."/>
        </authorList>
    </citation>
    <scope>NUCLEOTIDE SEQUENCE [LARGE SCALE GENOMIC DNA]</scope>
    <source>
        <strain evidence="6">LY-73</strain>
    </source>
</reference>
<dbReference type="InterPro" id="IPR003439">
    <property type="entry name" value="ABC_transporter-like_ATP-bd"/>
</dbReference>
<keyword evidence="6" id="KW-1185">Reference proteome</keyword>
<keyword evidence="3" id="KW-0067">ATP-binding</keyword>
<evidence type="ECO:0000256" key="2">
    <source>
        <dbReference type="ARBA" id="ARBA00022741"/>
    </source>
</evidence>
<organism evidence="5 6">
    <name type="scientific">Schleiferilactobacillus shenzhenensis LY-73</name>
    <dbReference type="NCBI Taxonomy" id="1231336"/>
    <lineage>
        <taxon>Bacteria</taxon>
        <taxon>Bacillati</taxon>
        <taxon>Bacillota</taxon>
        <taxon>Bacilli</taxon>
        <taxon>Lactobacillales</taxon>
        <taxon>Lactobacillaceae</taxon>
        <taxon>Schleiferilactobacillus</taxon>
    </lineage>
</organism>
<dbReference type="InterPro" id="IPR017871">
    <property type="entry name" value="ABC_transporter-like_CS"/>
</dbReference>
<dbReference type="GO" id="GO:0016887">
    <property type="term" value="F:ATP hydrolysis activity"/>
    <property type="evidence" value="ECO:0007669"/>
    <property type="project" value="InterPro"/>
</dbReference>
<dbReference type="AlphaFoldDB" id="U4TLJ2"/>
<dbReference type="PANTHER" id="PTHR42939:SF1">
    <property type="entry name" value="ABC TRANSPORTER ATP-BINDING PROTEIN ALBC-RELATED"/>
    <property type="match status" value="1"/>
</dbReference>
<protein>
    <recommendedName>
        <fullName evidence="4">ABC transporter domain-containing protein</fullName>
    </recommendedName>
</protein>
<sequence>MTILALHDLTKSFGRQVVLDHLDWTVSEPAIIALVAPNGSGKTTLLDIIANLGRPDSGSVTVLDRPNTDQSIYTDMTYMQSNETLFANMTGQDHIDLIQRSYGVPADRVEATVAAFGIGQFLTKKVKTYSLGMKQLLLIVLALLPQPQLVMLDEPINGLDPKAVQALRNALLALHQAGSTVIFSSHDLAEVDRLTDDVLFLTKGRLVAASSLAPATTYTVVLKDAAFLRTILPADQVTLLTPTKATVALPTEAMQALRQRLAGTDHELLDVTTSRQGTEALYFQLFGQHEIA</sequence>
<feature type="domain" description="ABC transporter" evidence="4">
    <location>
        <begin position="4"/>
        <end position="228"/>
    </location>
</feature>
<dbReference type="EMBL" id="KI271601">
    <property type="protein sequence ID" value="ERL64265.1"/>
    <property type="molecule type" value="Genomic_DNA"/>
</dbReference>
<dbReference type="SMART" id="SM00382">
    <property type="entry name" value="AAA"/>
    <property type="match status" value="1"/>
</dbReference>
<dbReference type="GO" id="GO:0005524">
    <property type="term" value="F:ATP binding"/>
    <property type="evidence" value="ECO:0007669"/>
    <property type="project" value="UniProtKB-KW"/>
</dbReference>
<evidence type="ECO:0000313" key="6">
    <source>
        <dbReference type="Proteomes" id="UP000030647"/>
    </source>
</evidence>
<dbReference type="eggNOG" id="COG1131">
    <property type="taxonomic scope" value="Bacteria"/>
</dbReference>
<evidence type="ECO:0000313" key="5">
    <source>
        <dbReference type="EMBL" id="ERL64265.1"/>
    </source>
</evidence>
<dbReference type="PANTHER" id="PTHR42939">
    <property type="entry name" value="ABC TRANSPORTER ATP-BINDING PROTEIN ALBC-RELATED"/>
    <property type="match status" value="1"/>
</dbReference>
<evidence type="ECO:0000259" key="4">
    <source>
        <dbReference type="PROSITE" id="PS50893"/>
    </source>
</evidence>
<dbReference type="Proteomes" id="UP000030647">
    <property type="component" value="Unassembled WGS sequence"/>
</dbReference>
<dbReference type="PROSITE" id="PS00211">
    <property type="entry name" value="ABC_TRANSPORTER_1"/>
    <property type="match status" value="1"/>
</dbReference>
<dbReference type="InterPro" id="IPR003593">
    <property type="entry name" value="AAA+_ATPase"/>
</dbReference>
<dbReference type="Pfam" id="PF00005">
    <property type="entry name" value="ABC_tran"/>
    <property type="match status" value="1"/>
</dbReference>
<dbReference type="PROSITE" id="PS50893">
    <property type="entry name" value="ABC_TRANSPORTER_2"/>
    <property type="match status" value="1"/>
</dbReference>
<dbReference type="RefSeq" id="WP_022530462.1">
    <property type="nucleotide sequence ID" value="NZ_KI271601.1"/>
</dbReference>
<keyword evidence="1" id="KW-0813">Transport</keyword>
<dbReference type="InterPro" id="IPR051782">
    <property type="entry name" value="ABC_Transporter_VariousFunc"/>
</dbReference>